<dbReference type="RefSeq" id="WP_244678170.1">
    <property type="nucleotide sequence ID" value="NZ_CP095046.1"/>
</dbReference>
<sequence>MKPLRVFLLLLLLPVLALLSFGPRRAAKPARAQVMILGSYHMGNPGADLVNMQADDVTTPQRQQELQKLAEKLARFRPTKICLEWAPGTRYDSLVQVRYQKYLAGTYQLKRNEIDQIGFRLAKMLGHERVYGIDAPGRFEFGELMAYAQRHGQDERLKRQVQSVDSMLKADEQVLLKTPLDAYFRQINHPALHRLYHDWYLRLLHYGTPQEPAGSRLVADYYERNIRIVANLMQVAPSPQERVLVVYGNGHTSFLKNILANSSEYDLVEAYDFLK</sequence>
<dbReference type="AlphaFoldDB" id="A0A8T9QB88"/>
<evidence type="ECO:0000313" key="2">
    <source>
        <dbReference type="Proteomes" id="UP000831796"/>
    </source>
</evidence>
<dbReference type="EMBL" id="CP095046">
    <property type="protein sequence ID" value="UOQ74834.1"/>
    <property type="molecule type" value="Genomic_DNA"/>
</dbReference>
<keyword evidence="2" id="KW-1185">Reference proteome</keyword>
<dbReference type="KEGG" id="hcu:MUN79_13760"/>
<dbReference type="InterPro" id="IPR043749">
    <property type="entry name" value="DUF5694"/>
</dbReference>
<evidence type="ECO:0000313" key="1">
    <source>
        <dbReference type="EMBL" id="UOQ74834.1"/>
    </source>
</evidence>
<dbReference type="Proteomes" id="UP000831796">
    <property type="component" value="Chromosome"/>
</dbReference>
<protein>
    <submittedName>
        <fullName evidence="1">DUF5694 domain-containing protein</fullName>
    </submittedName>
</protein>
<organism evidence="1 2">
    <name type="scientific">Hymenobacter cellulosilyticus</name>
    <dbReference type="NCBI Taxonomy" id="2932248"/>
    <lineage>
        <taxon>Bacteria</taxon>
        <taxon>Pseudomonadati</taxon>
        <taxon>Bacteroidota</taxon>
        <taxon>Cytophagia</taxon>
        <taxon>Cytophagales</taxon>
        <taxon>Hymenobacteraceae</taxon>
        <taxon>Hymenobacter</taxon>
    </lineage>
</organism>
<gene>
    <name evidence="1" type="ORF">MUN79_13760</name>
</gene>
<proteinExistence type="predicted"/>
<reference evidence="1" key="1">
    <citation type="submission" date="2022-04" db="EMBL/GenBank/DDBJ databases">
        <title>Hymenobacter sp. isolated from the air.</title>
        <authorList>
            <person name="Won M."/>
            <person name="Lee C.-M."/>
            <person name="Woen H.-Y."/>
            <person name="Kwon S.-W."/>
        </authorList>
    </citation>
    <scope>NUCLEOTIDE SEQUENCE</scope>
    <source>
        <strain evidence="1">5116S-3</strain>
    </source>
</reference>
<name>A0A8T9QB88_9BACT</name>
<accession>A0A8T9QB88</accession>
<dbReference type="Pfam" id="PF18950">
    <property type="entry name" value="DUF5694"/>
    <property type="match status" value="1"/>
</dbReference>